<keyword evidence="2" id="KW-0723">Serine/threonine-protein kinase</keyword>
<dbReference type="InterPro" id="IPR017441">
    <property type="entry name" value="Protein_kinase_ATP_BS"/>
</dbReference>
<evidence type="ECO:0000256" key="7">
    <source>
        <dbReference type="PROSITE-ProRule" id="PRU10141"/>
    </source>
</evidence>
<keyword evidence="4 7" id="KW-0547">Nucleotide-binding</keyword>
<name>A0A9Q1GM96_9CARY</name>
<reference evidence="10" key="1">
    <citation type="submission" date="2022-04" db="EMBL/GenBank/DDBJ databases">
        <title>Carnegiea gigantea Genome sequencing and assembly v2.</title>
        <authorList>
            <person name="Copetti D."/>
            <person name="Sanderson M.J."/>
            <person name="Burquez A."/>
            <person name="Wojciechowski M.F."/>
        </authorList>
    </citation>
    <scope>NUCLEOTIDE SEQUENCE</scope>
    <source>
        <strain evidence="10">SGP5-SGP5p</strain>
        <tissue evidence="10">Aerial part</tissue>
    </source>
</reference>
<dbReference type="PANTHER" id="PTHR24056:SF380">
    <property type="entry name" value="PROTEIN KINASE DOMAIN-CONTAINING PROTEIN"/>
    <property type="match status" value="1"/>
</dbReference>
<dbReference type="PROSITE" id="PS50011">
    <property type="entry name" value="PROTEIN_KINASE_DOM"/>
    <property type="match status" value="1"/>
</dbReference>
<evidence type="ECO:0000313" key="10">
    <source>
        <dbReference type="EMBL" id="KAJ8423326.1"/>
    </source>
</evidence>
<evidence type="ECO:0000313" key="11">
    <source>
        <dbReference type="Proteomes" id="UP001153076"/>
    </source>
</evidence>
<feature type="compositionally biased region" description="Polar residues" evidence="8">
    <location>
        <begin position="486"/>
        <end position="495"/>
    </location>
</feature>
<evidence type="ECO:0000256" key="1">
    <source>
        <dbReference type="ARBA" id="ARBA00006485"/>
    </source>
</evidence>
<evidence type="ECO:0000256" key="4">
    <source>
        <dbReference type="ARBA" id="ARBA00022741"/>
    </source>
</evidence>
<comment type="caution">
    <text evidence="10">The sequence shown here is derived from an EMBL/GenBank/DDBJ whole genome shotgun (WGS) entry which is preliminary data.</text>
</comment>
<dbReference type="Proteomes" id="UP001153076">
    <property type="component" value="Unassembled WGS sequence"/>
</dbReference>
<protein>
    <recommendedName>
        <fullName evidence="9">Protein kinase domain-containing protein</fullName>
    </recommendedName>
</protein>
<dbReference type="FunFam" id="3.30.200.20:FF:000021">
    <property type="entry name" value="probable serine/threonine-protein kinase At1g54610"/>
    <property type="match status" value="1"/>
</dbReference>
<dbReference type="GO" id="GO:0000307">
    <property type="term" value="C:cyclin-dependent protein kinase holoenzyme complex"/>
    <property type="evidence" value="ECO:0007669"/>
    <property type="project" value="TreeGrafter"/>
</dbReference>
<feature type="region of interest" description="Disordered" evidence="8">
    <location>
        <begin position="451"/>
        <end position="495"/>
    </location>
</feature>
<keyword evidence="3" id="KW-0808">Transferase</keyword>
<evidence type="ECO:0000256" key="5">
    <source>
        <dbReference type="ARBA" id="ARBA00022777"/>
    </source>
</evidence>
<feature type="compositionally biased region" description="Low complexity" evidence="8">
    <location>
        <begin position="516"/>
        <end position="528"/>
    </location>
</feature>
<feature type="compositionally biased region" description="Basic residues" evidence="8">
    <location>
        <begin position="18"/>
        <end position="28"/>
    </location>
</feature>
<feature type="region of interest" description="Disordered" evidence="8">
    <location>
        <begin position="1"/>
        <end position="51"/>
    </location>
</feature>
<dbReference type="InterPro" id="IPR050108">
    <property type="entry name" value="CDK"/>
</dbReference>
<feature type="domain" description="Protein kinase" evidence="9">
    <location>
        <begin position="124"/>
        <end position="420"/>
    </location>
</feature>
<dbReference type="InterPro" id="IPR000719">
    <property type="entry name" value="Prot_kinase_dom"/>
</dbReference>
<dbReference type="PANTHER" id="PTHR24056">
    <property type="entry name" value="CELL DIVISION PROTEIN KINASE"/>
    <property type="match status" value="1"/>
</dbReference>
<dbReference type="GO" id="GO:0008353">
    <property type="term" value="F:RNA polymerase II CTD heptapeptide repeat kinase activity"/>
    <property type="evidence" value="ECO:0007669"/>
    <property type="project" value="TreeGrafter"/>
</dbReference>
<dbReference type="GO" id="GO:0005634">
    <property type="term" value="C:nucleus"/>
    <property type="evidence" value="ECO:0007669"/>
    <property type="project" value="TreeGrafter"/>
</dbReference>
<dbReference type="AlphaFoldDB" id="A0A9Q1GM96"/>
<feature type="compositionally biased region" description="Basic and acidic residues" evidence="8">
    <location>
        <begin position="458"/>
        <end position="484"/>
    </location>
</feature>
<dbReference type="Gene3D" id="3.30.200.20">
    <property type="entry name" value="Phosphorylase Kinase, domain 1"/>
    <property type="match status" value="1"/>
</dbReference>
<dbReference type="GO" id="GO:0005524">
    <property type="term" value="F:ATP binding"/>
    <property type="evidence" value="ECO:0007669"/>
    <property type="project" value="UniProtKB-UniRule"/>
</dbReference>
<dbReference type="SMART" id="SM00220">
    <property type="entry name" value="S_TKc"/>
    <property type="match status" value="1"/>
</dbReference>
<feature type="compositionally biased region" description="Polar residues" evidence="8">
    <location>
        <begin position="1"/>
        <end position="11"/>
    </location>
</feature>
<dbReference type="EMBL" id="JAKOGI010001994">
    <property type="protein sequence ID" value="KAJ8423326.1"/>
    <property type="molecule type" value="Genomic_DNA"/>
</dbReference>
<dbReference type="InterPro" id="IPR011009">
    <property type="entry name" value="Kinase-like_dom_sf"/>
</dbReference>
<organism evidence="10 11">
    <name type="scientific">Carnegiea gigantea</name>
    <dbReference type="NCBI Taxonomy" id="171969"/>
    <lineage>
        <taxon>Eukaryota</taxon>
        <taxon>Viridiplantae</taxon>
        <taxon>Streptophyta</taxon>
        <taxon>Embryophyta</taxon>
        <taxon>Tracheophyta</taxon>
        <taxon>Spermatophyta</taxon>
        <taxon>Magnoliopsida</taxon>
        <taxon>eudicotyledons</taxon>
        <taxon>Gunneridae</taxon>
        <taxon>Pentapetalae</taxon>
        <taxon>Caryophyllales</taxon>
        <taxon>Cactineae</taxon>
        <taxon>Cactaceae</taxon>
        <taxon>Cactoideae</taxon>
        <taxon>Echinocereeae</taxon>
        <taxon>Carnegiea</taxon>
    </lineage>
</organism>
<dbReference type="OrthoDB" id="28397at2759"/>
<evidence type="ECO:0000256" key="3">
    <source>
        <dbReference type="ARBA" id="ARBA00022679"/>
    </source>
</evidence>
<dbReference type="CDD" id="cd07840">
    <property type="entry name" value="STKc_CDK9_like"/>
    <property type="match status" value="1"/>
</dbReference>
<accession>A0A9Q1GM96</accession>
<comment type="similarity">
    <text evidence="1">Belongs to the protein kinase superfamily. CMGC Ser/Thr protein kinase family. CDC2/CDKX subfamily.</text>
</comment>
<sequence length="724" mass="80665">MGCVGSKSSAIQDGAGSPRHRAPSRRLSRTMSSSREGDSQTMMNRSDSRTLLIDGKANGSIRLCDDRSEKRKVNPEDALVNNPGIRALPKTREGEQVAAGWPSWLSAVAGEAINGWIPRRADTFEKLDKIGEGTYSSVYKARDLINSKTVALKRVRFDKMDPESVKFMCREILILRRLNHPNIIKLEGLITSTISSCLYLIFEYMEHDLTGLASLPGVKFPESQVKCYMQQLLSGLEHCHSHGVLHRDIKGSNLLIDDCGILKIADFGLATFFHPHKSLSLTSRVVTLWYRPPELLLGATRYGASVDLWSAGCILGELYAGKPIMPGRTEVEQLHKIFKLCGSPPEEYWERSKLPHSTEFKPQRPYRRHVAERFQDISAPALALIETLLSIDPAARATAASALKSLLVLEGSDSFSHVLVCTRSLTPLYGILHTILAEQFFTTEPFACDPSTLPKYPPSKEIDARRREEEAGRRQALDGRRGKVDQGSQGAQESAVTLSAKVNAEFVSSLQKKRSQSQSKSRAQSESLSSDREESTSSPVFDSNRKPQAAKEMSKEIFGRLHQKGIYSGPLTRAAGWSNAGRKLNDPSSFSRAPNLSTLFSFAPENTSVAEDTHENLHHSLTKKAADAEGRYPESVNDLEGVRNQDWLDCSASFVSSGQLEETTSWRPAWYNYAPDDDRLHLSGPLLHTSKDLDQLLKEHDRRIQEAARRGRLDKFRPRKVLAR</sequence>
<dbReference type="GO" id="GO:0032968">
    <property type="term" value="P:positive regulation of transcription elongation by RNA polymerase II"/>
    <property type="evidence" value="ECO:0007669"/>
    <property type="project" value="TreeGrafter"/>
</dbReference>
<dbReference type="SUPFAM" id="SSF56112">
    <property type="entry name" value="Protein kinase-like (PK-like)"/>
    <property type="match status" value="1"/>
</dbReference>
<keyword evidence="6 7" id="KW-0067">ATP-binding</keyword>
<gene>
    <name evidence="10" type="ORF">Cgig2_006641</name>
</gene>
<dbReference type="Gene3D" id="1.10.510.10">
    <property type="entry name" value="Transferase(Phosphotransferase) domain 1"/>
    <property type="match status" value="1"/>
</dbReference>
<evidence type="ECO:0000259" key="9">
    <source>
        <dbReference type="PROSITE" id="PS50011"/>
    </source>
</evidence>
<dbReference type="InterPro" id="IPR008271">
    <property type="entry name" value="Ser/Thr_kinase_AS"/>
</dbReference>
<dbReference type="Pfam" id="PF00069">
    <property type="entry name" value="Pkinase"/>
    <property type="match status" value="1"/>
</dbReference>
<keyword evidence="5" id="KW-0418">Kinase</keyword>
<proteinExistence type="inferred from homology"/>
<evidence type="ECO:0000256" key="6">
    <source>
        <dbReference type="ARBA" id="ARBA00022840"/>
    </source>
</evidence>
<feature type="binding site" evidence="7">
    <location>
        <position position="153"/>
    </location>
    <ligand>
        <name>ATP</name>
        <dbReference type="ChEBI" id="CHEBI:30616"/>
    </ligand>
</feature>
<keyword evidence="11" id="KW-1185">Reference proteome</keyword>
<dbReference type="PROSITE" id="PS00107">
    <property type="entry name" value="PROTEIN_KINASE_ATP"/>
    <property type="match status" value="1"/>
</dbReference>
<feature type="region of interest" description="Disordered" evidence="8">
    <location>
        <begin position="509"/>
        <end position="553"/>
    </location>
</feature>
<evidence type="ECO:0000256" key="2">
    <source>
        <dbReference type="ARBA" id="ARBA00022527"/>
    </source>
</evidence>
<dbReference type="FunFam" id="1.10.510.10:FF:000624">
    <property type="entry name" value="Mitogen-activated protein kinase"/>
    <property type="match status" value="1"/>
</dbReference>
<evidence type="ECO:0000256" key="8">
    <source>
        <dbReference type="SAM" id="MobiDB-lite"/>
    </source>
</evidence>
<dbReference type="PROSITE" id="PS00108">
    <property type="entry name" value="PROTEIN_KINASE_ST"/>
    <property type="match status" value="1"/>
</dbReference>